<sequence>MKTIKTALTGFIVAMSAYGLILCYRVLYEAMLDRVSLVLRECEKLAYLI</sequence>
<keyword evidence="1" id="KW-0812">Transmembrane</keyword>
<proteinExistence type="predicted"/>
<keyword evidence="1" id="KW-0472">Membrane</keyword>
<keyword evidence="1" id="KW-1133">Transmembrane helix</keyword>
<gene>
    <name evidence="2" type="ORF">PDESU_01335</name>
</gene>
<organism evidence="2 3">
    <name type="scientific">Pontiella desulfatans</name>
    <dbReference type="NCBI Taxonomy" id="2750659"/>
    <lineage>
        <taxon>Bacteria</taxon>
        <taxon>Pseudomonadati</taxon>
        <taxon>Kiritimatiellota</taxon>
        <taxon>Kiritimatiellia</taxon>
        <taxon>Kiritimatiellales</taxon>
        <taxon>Pontiellaceae</taxon>
        <taxon>Pontiella</taxon>
    </lineage>
</organism>
<keyword evidence="3" id="KW-1185">Reference proteome</keyword>
<dbReference type="RefSeq" id="WP_168442033.1">
    <property type="nucleotide sequence ID" value="NZ_CAAHFG010000001.1"/>
</dbReference>
<feature type="transmembrane region" description="Helical" evidence="1">
    <location>
        <begin position="7"/>
        <end position="27"/>
    </location>
</feature>
<evidence type="ECO:0000313" key="2">
    <source>
        <dbReference type="EMBL" id="VGO12781.1"/>
    </source>
</evidence>
<accession>A0A6C2TZJ8</accession>
<evidence type="ECO:0000256" key="1">
    <source>
        <dbReference type="SAM" id="Phobius"/>
    </source>
</evidence>
<evidence type="ECO:0000313" key="3">
    <source>
        <dbReference type="Proteomes" id="UP000366872"/>
    </source>
</evidence>
<dbReference type="Proteomes" id="UP000366872">
    <property type="component" value="Unassembled WGS sequence"/>
</dbReference>
<reference evidence="2 3" key="1">
    <citation type="submission" date="2019-04" db="EMBL/GenBank/DDBJ databases">
        <authorList>
            <person name="Van Vliet M D."/>
        </authorList>
    </citation>
    <scope>NUCLEOTIDE SEQUENCE [LARGE SCALE GENOMIC DNA]</scope>
    <source>
        <strain evidence="2 3">F1</strain>
    </source>
</reference>
<dbReference type="AlphaFoldDB" id="A0A6C2TZJ8"/>
<dbReference type="EMBL" id="CAAHFG010000001">
    <property type="protein sequence ID" value="VGO12781.1"/>
    <property type="molecule type" value="Genomic_DNA"/>
</dbReference>
<name>A0A6C2TZJ8_PONDE</name>
<protein>
    <submittedName>
        <fullName evidence="2">Uncharacterized protein</fullName>
    </submittedName>
</protein>